<name>T1K216_TETUR</name>
<reference evidence="2" key="1">
    <citation type="submission" date="2011-08" db="EMBL/GenBank/DDBJ databases">
        <authorList>
            <person name="Rombauts S."/>
        </authorList>
    </citation>
    <scope>NUCLEOTIDE SEQUENCE</scope>
    <source>
        <strain evidence="2">London</strain>
    </source>
</reference>
<protein>
    <submittedName>
        <fullName evidence="1">Uncharacterized protein</fullName>
    </submittedName>
</protein>
<dbReference type="HOGENOM" id="CLU_3415414_0_0_1"/>
<dbReference type="EnsemblMetazoa" id="tetur04g03400.1">
    <property type="protein sequence ID" value="tetur04g03400.1"/>
    <property type="gene ID" value="tetur04g03400"/>
</dbReference>
<accession>T1K216</accession>
<dbReference type="Proteomes" id="UP000015104">
    <property type="component" value="Unassembled WGS sequence"/>
</dbReference>
<proteinExistence type="predicted"/>
<sequence>MDECKSSLDSVKPKQRQRPWFIVIMVD</sequence>
<organism evidence="1 2">
    <name type="scientific">Tetranychus urticae</name>
    <name type="common">Two-spotted spider mite</name>
    <dbReference type="NCBI Taxonomy" id="32264"/>
    <lineage>
        <taxon>Eukaryota</taxon>
        <taxon>Metazoa</taxon>
        <taxon>Ecdysozoa</taxon>
        <taxon>Arthropoda</taxon>
        <taxon>Chelicerata</taxon>
        <taxon>Arachnida</taxon>
        <taxon>Acari</taxon>
        <taxon>Acariformes</taxon>
        <taxon>Trombidiformes</taxon>
        <taxon>Prostigmata</taxon>
        <taxon>Eleutherengona</taxon>
        <taxon>Raphignathae</taxon>
        <taxon>Tetranychoidea</taxon>
        <taxon>Tetranychidae</taxon>
        <taxon>Tetranychus</taxon>
    </lineage>
</organism>
<evidence type="ECO:0000313" key="1">
    <source>
        <dbReference type="EnsemblMetazoa" id="tetur04g03400.1"/>
    </source>
</evidence>
<reference evidence="1" key="2">
    <citation type="submission" date="2015-06" db="UniProtKB">
        <authorList>
            <consortium name="EnsemblMetazoa"/>
        </authorList>
    </citation>
    <scope>IDENTIFICATION</scope>
</reference>
<dbReference type="EMBL" id="CAEY01001358">
    <property type="status" value="NOT_ANNOTATED_CDS"/>
    <property type="molecule type" value="Genomic_DNA"/>
</dbReference>
<dbReference type="AlphaFoldDB" id="T1K216"/>
<keyword evidence="2" id="KW-1185">Reference proteome</keyword>
<evidence type="ECO:0000313" key="2">
    <source>
        <dbReference type="Proteomes" id="UP000015104"/>
    </source>
</evidence>